<reference evidence="2" key="1">
    <citation type="submission" date="2025-08" db="UniProtKB">
        <authorList>
            <consortium name="RefSeq"/>
        </authorList>
    </citation>
    <scope>IDENTIFICATION</scope>
    <source>
        <tissue evidence="2">Whole body</tissue>
    </source>
</reference>
<accession>A0A6J1PG16</accession>
<protein>
    <submittedName>
        <fullName evidence="2">Uncharacterized protein LOC112452469</fullName>
    </submittedName>
</protein>
<proteinExistence type="predicted"/>
<evidence type="ECO:0000313" key="1">
    <source>
        <dbReference type="Proteomes" id="UP000504618"/>
    </source>
</evidence>
<dbReference type="OrthoDB" id="7609699at2759"/>
<gene>
    <name evidence="2" type="primary">LOC112452469</name>
</gene>
<dbReference type="GeneID" id="112452469"/>
<organism evidence="1 2">
    <name type="scientific">Temnothorax curvispinosus</name>
    <dbReference type="NCBI Taxonomy" id="300111"/>
    <lineage>
        <taxon>Eukaryota</taxon>
        <taxon>Metazoa</taxon>
        <taxon>Ecdysozoa</taxon>
        <taxon>Arthropoda</taxon>
        <taxon>Hexapoda</taxon>
        <taxon>Insecta</taxon>
        <taxon>Pterygota</taxon>
        <taxon>Neoptera</taxon>
        <taxon>Endopterygota</taxon>
        <taxon>Hymenoptera</taxon>
        <taxon>Apocrita</taxon>
        <taxon>Aculeata</taxon>
        <taxon>Formicoidea</taxon>
        <taxon>Formicidae</taxon>
        <taxon>Myrmicinae</taxon>
        <taxon>Temnothorax</taxon>
    </lineage>
</organism>
<evidence type="ECO:0000313" key="2">
    <source>
        <dbReference type="RefSeq" id="XP_024868464.1"/>
    </source>
</evidence>
<dbReference type="RefSeq" id="XP_024868464.1">
    <property type="nucleotide sequence ID" value="XM_025012696.1"/>
</dbReference>
<keyword evidence="1" id="KW-1185">Reference proteome</keyword>
<sequence>MYNKNSNDYITLSKRYCYLITGAPSSIRSTHHDQKECTLERFPQDLPKYVALKDLFSSQDKYVKLTLTNREQPYESFYDLGLTADYSFIEGNNCENAGREFDAMQITNYIERELNTIYTKNGTNIDSSCLDTKPSLHSCDGVHSWKNECSV</sequence>
<name>A0A6J1PG16_9HYME</name>
<dbReference type="Proteomes" id="UP000504618">
    <property type="component" value="Unplaced"/>
</dbReference>
<dbReference type="AlphaFoldDB" id="A0A6J1PG16"/>